<gene>
    <name evidence="1" type="ORF">AC579_5526</name>
</gene>
<accession>A0A139IM50</accession>
<keyword evidence="2" id="KW-1185">Reference proteome</keyword>
<dbReference type="Proteomes" id="UP000073492">
    <property type="component" value="Unassembled WGS sequence"/>
</dbReference>
<proteinExistence type="predicted"/>
<sequence length="183" mass="20534">MLEPSDRVSSLSDSITNEVIISKTNNHPDTCEKPIVVDAEARQETATIIRKLLLQFHVVIVHIEEQSTKIVVERAKQRREGFEVKSEEIVEGLLVFGCLRTLLEDIGKLSEYLTLELFVRTKLLSTEAHAVVSNEPANQSMLRGIGIIRHALLDELALVPSGVRLVELQAEILVSIWVRVFNS</sequence>
<evidence type="ECO:0000313" key="1">
    <source>
        <dbReference type="EMBL" id="KXT15868.1"/>
    </source>
</evidence>
<reference evidence="1 2" key="1">
    <citation type="submission" date="2015-07" db="EMBL/GenBank/DDBJ databases">
        <title>Comparative genomics of the Sigatoka disease complex on banana suggests a link between parallel evolutionary changes in Pseudocercospora fijiensis and Pseudocercospora eumusae and increased virulence on the banana host.</title>
        <authorList>
            <person name="Chang T.-C."/>
            <person name="Salvucci A."/>
            <person name="Crous P.W."/>
            <person name="Stergiopoulos I."/>
        </authorList>
    </citation>
    <scope>NUCLEOTIDE SEQUENCE [LARGE SCALE GENOMIC DNA]</scope>
    <source>
        <strain evidence="1 2">CBS 116634</strain>
    </source>
</reference>
<evidence type="ECO:0000313" key="2">
    <source>
        <dbReference type="Proteomes" id="UP000073492"/>
    </source>
</evidence>
<comment type="caution">
    <text evidence="1">The sequence shown here is derived from an EMBL/GenBank/DDBJ whole genome shotgun (WGS) entry which is preliminary data.</text>
</comment>
<dbReference type="OrthoDB" id="303614at2759"/>
<dbReference type="EMBL" id="LFZO01000048">
    <property type="protein sequence ID" value="KXT15868.1"/>
    <property type="molecule type" value="Genomic_DNA"/>
</dbReference>
<dbReference type="AlphaFoldDB" id="A0A139IM50"/>
<organism evidence="1 2">
    <name type="scientific">Pseudocercospora musae</name>
    <dbReference type="NCBI Taxonomy" id="113226"/>
    <lineage>
        <taxon>Eukaryota</taxon>
        <taxon>Fungi</taxon>
        <taxon>Dikarya</taxon>
        <taxon>Ascomycota</taxon>
        <taxon>Pezizomycotina</taxon>
        <taxon>Dothideomycetes</taxon>
        <taxon>Dothideomycetidae</taxon>
        <taxon>Mycosphaerellales</taxon>
        <taxon>Mycosphaerellaceae</taxon>
        <taxon>Pseudocercospora</taxon>
    </lineage>
</organism>
<protein>
    <submittedName>
        <fullName evidence="1">Uncharacterized protein</fullName>
    </submittedName>
</protein>
<name>A0A139IM50_9PEZI</name>